<proteinExistence type="inferred from homology"/>
<dbReference type="GO" id="GO:0047952">
    <property type="term" value="F:glycerol-3-phosphate dehydrogenase [NAD(P)+] activity"/>
    <property type="evidence" value="ECO:0007669"/>
    <property type="project" value="UniProtKB-EC"/>
</dbReference>
<dbReference type="SUPFAM" id="SSF48179">
    <property type="entry name" value="6-phosphogluconate dehydrogenase C-terminal domain-like"/>
    <property type="match status" value="1"/>
</dbReference>
<dbReference type="NCBIfam" id="NF000940">
    <property type="entry name" value="PRK00094.1-2"/>
    <property type="match status" value="1"/>
</dbReference>
<evidence type="ECO:0000256" key="6">
    <source>
        <dbReference type="RuleBase" id="RU000437"/>
    </source>
</evidence>
<name>A0A843AG38_METAZ</name>
<feature type="active site" description="Proton acceptor" evidence="3">
    <location>
        <position position="188"/>
    </location>
</feature>
<evidence type="ECO:0000256" key="2">
    <source>
        <dbReference type="ARBA" id="ARBA00023002"/>
    </source>
</evidence>
<feature type="domain" description="Glycerol-3-phosphate dehydrogenase NAD-dependent C-terminal" evidence="8">
    <location>
        <begin position="177"/>
        <end position="313"/>
    </location>
</feature>
<evidence type="ECO:0000259" key="7">
    <source>
        <dbReference type="Pfam" id="PF01210"/>
    </source>
</evidence>
<dbReference type="Pfam" id="PF01210">
    <property type="entry name" value="NAD_Gly3P_dh_N"/>
    <property type="match status" value="1"/>
</dbReference>
<evidence type="ECO:0000256" key="1">
    <source>
        <dbReference type="ARBA" id="ARBA00011009"/>
    </source>
</evidence>
<dbReference type="EMBL" id="JADIIN010000014">
    <property type="protein sequence ID" value="MBF4468025.1"/>
    <property type="molecule type" value="Genomic_DNA"/>
</dbReference>
<dbReference type="EC" id="1.1.1.94" evidence="9"/>
<dbReference type="InterPro" id="IPR011128">
    <property type="entry name" value="G3P_DH_NAD-dep_N"/>
</dbReference>
<keyword evidence="2 6" id="KW-0560">Oxidoreductase</keyword>
<dbReference type="PRINTS" id="PR00077">
    <property type="entry name" value="GPDHDRGNASE"/>
</dbReference>
<organism evidence="9 10">
    <name type="scientific">Methanobrevibacter arboriphilus</name>
    <dbReference type="NCBI Taxonomy" id="39441"/>
    <lineage>
        <taxon>Archaea</taxon>
        <taxon>Methanobacteriati</taxon>
        <taxon>Methanobacteriota</taxon>
        <taxon>Methanomada group</taxon>
        <taxon>Methanobacteria</taxon>
        <taxon>Methanobacteriales</taxon>
        <taxon>Methanobacteriaceae</taxon>
        <taxon>Methanobrevibacter</taxon>
    </lineage>
</organism>
<feature type="binding site" evidence="4">
    <location>
        <position position="106"/>
    </location>
    <ligand>
        <name>substrate</name>
    </ligand>
</feature>
<dbReference type="Gene3D" id="1.10.1040.10">
    <property type="entry name" value="N-(1-d-carboxylethyl)-l-norvaline Dehydrogenase, domain 2"/>
    <property type="match status" value="1"/>
</dbReference>
<evidence type="ECO:0000256" key="4">
    <source>
        <dbReference type="PIRSR" id="PIRSR000114-2"/>
    </source>
</evidence>
<dbReference type="InterPro" id="IPR036291">
    <property type="entry name" value="NAD(P)-bd_dom_sf"/>
</dbReference>
<evidence type="ECO:0000313" key="10">
    <source>
        <dbReference type="Proteomes" id="UP000658733"/>
    </source>
</evidence>
<evidence type="ECO:0000256" key="3">
    <source>
        <dbReference type="PIRSR" id="PIRSR000114-1"/>
    </source>
</evidence>
<dbReference type="InterPro" id="IPR008927">
    <property type="entry name" value="6-PGluconate_DH-like_C_sf"/>
</dbReference>
<dbReference type="AlphaFoldDB" id="A0A843AG38"/>
<dbReference type="GO" id="GO:0005829">
    <property type="term" value="C:cytosol"/>
    <property type="evidence" value="ECO:0007669"/>
    <property type="project" value="TreeGrafter"/>
</dbReference>
<sequence>MEKIGVIGAGSFGTALSQTISNNVRNVFLYSRRKEICETIIKSGYNSEYYPNTKLNKNIIPTNNLKDLKNCSAIFICVPSAGFRKILKKLKEIGVNNEVILVTTAKGIEYPSLNTMGNIIKEYFDIEYVALSGPNFASEIMLDLTSICNIASKNLKNSIKIKNVLKTDKFKIEIIDDVIGLEFCGVIKNINAIAYGICEGMEINENARYAILNRGFNDTKNIILNIGGLKSTVDKYCGFGDIVLTSTSKESRNHTLGMLYGQRIIVDEKSSGIVFEGKNSIKAIKAVCDKYKINSVIVDFVYDVIIKKNLPKLAFKELWNKL</sequence>
<keyword evidence="5 6" id="KW-0520">NAD</keyword>
<feature type="binding site" evidence="5">
    <location>
        <position position="137"/>
    </location>
    <ligand>
        <name>NAD(+)</name>
        <dbReference type="ChEBI" id="CHEBI:57540"/>
    </ligand>
</feature>
<evidence type="ECO:0000313" key="9">
    <source>
        <dbReference type="EMBL" id="MBF4468025.1"/>
    </source>
</evidence>
<comment type="similarity">
    <text evidence="1 6">Belongs to the NAD-dependent glycerol-3-phosphate dehydrogenase family.</text>
</comment>
<dbReference type="InterPro" id="IPR006109">
    <property type="entry name" value="G3P_DH_NAD-dep_C"/>
</dbReference>
<dbReference type="InterPro" id="IPR006168">
    <property type="entry name" value="G3P_DH_NAD-dep"/>
</dbReference>
<dbReference type="Gene3D" id="3.40.50.720">
    <property type="entry name" value="NAD(P)-binding Rossmann-like Domain"/>
    <property type="match status" value="1"/>
</dbReference>
<feature type="domain" description="Glycerol-3-phosphate dehydrogenase NAD-dependent N-terminal" evidence="7">
    <location>
        <begin position="3"/>
        <end position="156"/>
    </location>
</feature>
<dbReference type="InterPro" id="IPR013328">
    <property type="entry name" value="6PGD_dom2"/>
</dbReference>
<dbReference type="PANTHER" id="PTHR11728">
    <property type="entry name" value="GLYCEROL-3-PHOSPHATE DEHYDROGENASE"/>
    <property type="match status" value="1"/>
</dbReference>
<feature type="binding site" evidence="4">
    <location>
        <begin position="252"/>
        <end position="253"/>
    </location>
    <ligand>
        <name>substrate</name>
    </ligand>
</feature>
<dbReference type="Proteomes" id="UP000658733">
    <property type="component" value="Unassembled WGS sequence"/>
</dbReference>
<dbReference type="SUPFAM" id="SSF51735">
    <property type="entry name" value="NAD(P)-binding Rossmann-fold domains"/>
    <property type="match status" value="1"/>
</dbReference>
<dbReference type="PANTHER" id="PTHR11728:SF1">
    <property type="entry name" value="GLYCEROL-3-PHOSPHATE DEHYDROGENASE [NAD(+)] 2, CHLOROPLASTIC"/>
    <property type="match status" value="1"/>
</dbReference>
<feature type="binding site" evidence="5">
    <location>
        <position position="252"/>
    </location>
    <ligand>
        <name>NAD(+)</name>
        <dbReference type="ChEBI" id="CHEBI:57540"/>
    </ligand>
</feature>
<comment type="caution">
    <text evidence="9">The sequence shown here is derived from an EMBL/GenBank/DDBJ whole genome shotgun (WGS) entry which is preliminary data.</text>
</comment>
<evidence type="ECO:0000256" key="5">
    <source>
        <dbReference type="PIRSR" id="PIRSR000114-3"/>
    </source>
</evidence>
<feature type="binding site" evidence="5">
    <location>
        <begin position="8"/>
        <end position="13"/>
    </location>
    <ligand>
        <name>NAD(+)</name>
        <dbReference type="ChEBI" id="CHEBI:57540"/>
    </ligand>
</feature>
<dbReference type="RefSeq" id="WP_278521729.1">
    <property type="nucleotide sequence ID" value="NZ_JADIIN010000014.1"/>
</dbReference>
<dbReference type="PIRSF" id="PIRSF000114">
    <property type="entry name" value="Glycerol-3-P_dh"/>
    <property type="match status" value="1"/>
</dbReference>
<accession>A0A843AG38</accession>
<dbReference type="GO" id="GO:0046168">
    <property type="term" value="P:glycerol-3-phosphate catabolic process"/>
    <property type="evidence" value="ECO:0007669"/>
    <property type="project" value="InterPro"/>
</dbReference>
<evidence type="ECO:0000259" key="8">
    <source>
        <dbReference type="Pfam" id="PF07479"/>
    </source>
</evidence>
<dbReference type="Pfam" id="PF07479">
    <property type="entry name" value="NAD_Gly3P_dh_C"/>
    <property type="match status" value="1"/>
</dbReference>
<protein>
    <submittedName>
        <fullName evidence="9">NAD(P)H-dependent glycerol-3-phosphate dehydrogenase</fullName>
        <ecNumber evidence="9">1.1.1.94</ecNumber>
    </submittedName>
</protein>
<dbReference type="GO" id="GO:0051287">
    <property type="term" value="F:NAD binding"/>
    <property type="evidence" value="ECO:0007669"/>
    <property type="project" value="InterPro"/>
</dbReference>
<gene>
    <name evidence="9" type="ORF">ISP01_01335</name>
</gene>
<dbReference type="GO" id="GO:0005975">
    <property type="term" value="P:carbohydrate metabolic process"/>
    <property type="evidence" value="ECO:0007669"/>
    <property type="project" value="InterPro"/>
</dbReference>
<reference evidence="9" key="1">
    <citation type="submission" date="2020-10" db="EMBL/GenBank/DDBJ databases">
        <title>Dehalococcoides mccartyi of a TCE/Cr reducing biochatode.</title>
        <authorList>
            <person name="Matturro B."/>
        </authorList>
    </citation>
    <scope>NUCLEOTIDE SEQUENCE</scope>
    <source>
        <strain evidence="9">Bin4</strain>
    </source>
</reference>